<feature type="transmembrane region" description="Helical" evidence="1">
    <location>
        <begin position="192"/>
        <end position="211"/>
    </location>
</feature>
<gene>
    <name evidence="2" type="ORF">H8699_11670</name>
</gene>
<name>A0A926HN05_9FIRM</name>
<protein>
    <submittedName>
        <fullName evidence="2">DUF368 domain-containing protein</fullName>
    </submittedName>
</protein>
<dbReference type="PANTHER" id="PTHR37308:SF1">
    <property type="entry name" value="POLYPRENYL-PHOSPHATE TRANSPORTER"/>
    <property type="match status" value="1"/>
</dbReference>
<feature type="transmembrane region" description="Helical" evidence="1">
    <location>
        <begin position="12"/>
        <end position="41"/>
    </location>
</feature>
<dbReference type="RefSeq" id="WP_249285841.1">
    <property type="nucleotide sequence ID" value="NZ_JACRSO010000006.1"/>
</dbReference>
<keyword evidence="3" id="KW-1185">Reference proteome</keyword>
<evidence type="ECO:0000313" key="2">
    <source>
        <dbReference type="EMBL" id="MBC8530089.1"/>
    </source>
</evidence>
<feature type="transmembrane region" description="Helical" evidence="1">
    <location>
        <begin position="149"/>
        <end position="180"/>
    </location>
</feature>
<dbReference type="PANTHER" id="PTHR37308">
    <property type="entry name" value="INTEGRAL MEMBRANE PROTEIN"/>
    <property type="match status" value="1"/>
</dbReference>
<dbReference type="EMBL" id="JACRSO010000006">
    <property type="protein sequence ID" value="MBC8530089.1"/>
    <property type="molecule type" value="Genomic_DNA"/>
</dbReference>
<dbReference type="AlphaFoldDB" id="A0A926HN05"/>
<evidence type="ECO:0000313" key="3">
    <source>
        <dbReference type="Proteomes" id="UP000654279"/>
    </source>
</evidence>
<comment type="caution">
    <text evidence="2">The sequence shown here is derived from an EMBL/GenBank/DDBJ whole genome shotgun (WGS) entry which is preliminary data.</text>
</comment>
<dbReference type="Pfam" id="PF04018">
    <property type="entry name" value="VCA0040-like"/>
    <property type="match status" value="1"/>
</dbReference>
<dbReference type="Proteomes" id="UP000654279">
    <property type="component" value="Unassembled WGS sequence"/>
</dbReference>
<keyword evidence="1" id="KW-0472">Membrane</keyword>
<keyword evidence="1" id="KW-0812">Transmembrane</keyword>
<sequence length="279" mass="30134">MHQFKKKWQWLLFFLQGILIGTGAILPGISGGVLCVAFGIYEPMMAFLVHPLRTFRRSYKMFIALIAGGLVGFMLLAKVVEGFLSASLLIAMMLFAGLIGGTVPGLIKKSVASGPDKGWTGFTITLIASFLFFRLLDTGMQGNAITPNWAWFLFCGAVWGLSMVIPGLSSSSILLFMGLYQPMAEGIGNLDFSVLIPLVIGFAATIVLASRGVDQLLKHHYTGLSRVILGFVLSSVLMILPSSFTNVLDLALGAAVFAAGFLLALWMDNVKFKQAPEEK</sequence>
<organism evidence="2 3">
    <name type="scientific">Luoshenia tenuis</name>
    <dbReference type="NCBI Taxonomy" id="2763654"/>
    <lineage>
        <taxon>Bacteria</taxon>
        <taxon>Bacillati</taxon>
        <taxon>Bacillota</taxon>
        <taxon>Clostridia</taxon>
        <taxon>Christensenellales</taxon>
        <taxon>Christensenellaceae</taxon>
        <taxon>Luoshenia</taxon>
    </lineage>
</organism>
<feature type="transmembrane region" description="Helical" evidence="1">
    <location>
        <begin position="119"/>
        <end position="137"/>
    </location>
</feature>
<feature type="transmembrane region" description="Helical" evidence="1">
    <location>
        <begin position="87"/>
        <end position="107"/>
    </location>
</feature>
<feature type="transmembrane region" description="Helical" evidence="1">
    <location>
        <begin position="223"/>
        <end position="244"/>
    </location>
</feature>
<accession>A0A926HN05</accession>
<keyword evidence="1" id="KW-1133">Transmembrane helix</keyword>
<feature type="transmembrane region" description="Helical" evidence="1">
    <location>
        <begin position="250"/>
        <end position="267"/>
    </location>
</feature>
<feature type="transmembrane region" description="Helical" evidence="1">
    <location>
        <begin position="61"/>
        <end position="80"/>
    </location>
</feature>
<proteinExistence type="predicted"/>
<dbReference type="InterPro" id="IPR007163">
    <property type="entry name" value="VCA0040-like"/>
</dbReference>
<evidence type="ECO:0000256" key="1">
    <source>
        <dbReference type="SAM" id="Phobius"/>
    </source>
</evidence>
<reference evidence="2" key="1">
    <citation type="submission" date="2020-08" db="EMBL/GenBank/DDBJ databases">
        <title>Genome public.</title>
        <authorList>
            <person name="Liu C."/>
            <person name="Sun Q."/>
        </authorList>
    </citation>
    <scope>NUCLEOTIDE SEQUENCE</scope>
    <source>
        <strain evidence="2">NSJ-44</strain>
    </source>
</reference>